<dbReference type="EMBL" id="CAXAMM010004391">
    <property type="protein sequence ID" value="CAK9003393.1"/>
    <property type="molecule type" value="Genomic_DNA"/>
</dbReference>
<proteinExistence type="predicted"/>
<organism evidence="2 3">
    <name type="scientific">Durusdinium trenchii</name>
    <dbReference type="NCBI Taxonomy" id="1381693"/>
    <lineage>
        <taxon>Eukaryota</taxon>
        <taxon>Sar</taxon>
        <taxon>Alveolata</taxon>
        <taxon>Dinophyceae</taxon>
        <taxon>Suessiales</taxon>
        <taxon>Symbiodiniaceae</taxon>
        <taxon>Durusdinium</taxon>
    </lineage>
</organism>
<feature type="region of interest" description="Disordered" evidence="1">
    <location>
        <begin position="49"/>
        <end position="81"/>
    </location>
</feature>
<sequence>MEMKQAVASGAADPFGLGNAPFLQMIADVGTLARGPGELRIYYEPSRDPANAAVNQKPGPASLRRTDTPERRPDGVAHAAPLAPVQRRGDGEAARELKVARCAQAAQKRWKEMKPAGDKFEHGDGENSLFAVLPKKQENRVLSARWYMVVLHSDTAYRNRLPLQKAGWDGECVDFDGRPRACEWPRAAIARLADSLLVARSQGCDRSGGWPAELRTGCGDEGSEEGVEVLGLARPRLIARGMKYTLFPPLDFLAYLKRIHVAYHPGRARTEVARQLIMHMTAEKTKKRFPNLEASFELLGYDAPATIDVEMVDGRKKRLLAEHYSTKEMQDIVDTWQFECHLEHMKENNLEKKDEDE</sequence>
<dbReference type="Proteomes" id="UP001642464">
    <property type="component" value="Unassembled WGS sequence"/>
</dbReference>
<dbReference type="Gene3D" id="3.40.30.10">
    <property type="entry name" value="Glutaredoxin"/>
    <property type="match status" value="1"/>
</dbReference>
<protein>
    <submittedName>
        <fullName evidence="2">Uncharacterized protein</fullName>
    </submittedName>
</protein>
<gene>
    <name evidence="2" type="ORF">SCF082_LOCUS7722</name>
</gene>
<name>A0ABP0ILB9_9DINO</name>
<accession>A0ABP0ILB9</accession>
<reference evidence="2 3" key="1">
    <citation type="submission" date="2024-02" db="EMBL/GenBank/DDBJ databases">
        <authorList>
            <person name="Chen Y."/>
            <person name="Shah S."/>
            <person name="Dougan E. K."/>
            <person name="Thang M."/>
            <person name="Chan C."/>
        </authorList>
    </citation>
    <scope>NUCLEOTIDE SEQUENCE [LARGE SCALE GENOMIC DNA]</scope>
</reference>
<evidence type="ECO:0000313" key="2">
    <source>
        <dbReference type="EMBL" id="CAK9003393.1"/>
    </source>
</evidence>
<keyword evidence="3" id="KW-1185">Reference proteome</keyword>
<evidence type="ECO:0000256" key="1">
    <source>
        <dbReference type="SAM" id="MobiDB-lite"/>
    </source>
</evidence>
<feature type="compositionally biased region" description="Basic and acidic residues" evidence="1">
    <location>
        <begin position="64"/>
        <end position="75"/>
    </location>
</feature>
<comment type="caution">
    <text evidence="2">The sequence shown here is derived from an EMBL/GenBank/DDBJ whole genome shotgun (WGS) entry which is preliminary data.</text>
</comment>
<evidence type="ECO:0000313" key="3">
    <source>
        <dbReference type="Proteomes" id="UP001642464"/>
    </source>
</evidence>